<dbReference type="SMART" id="SM00028">
    <property type="entry name" value="TPR"/>
    <property type="match status" value="6"/>
</dbReference>
<reference evidence="8 9" key="1">
    <citation type="submission" date="2019-09" db="EMBL/GenBank/DDBJ databases">
        <title>Genome sequence of Adhaeribacter sp. M2.</title>
        <authorList>
            <person name="Srinivasan S."/>
        </authorList>
    </citation>
    <scope>NUCLEOTIDE SEQUENCE [LARGE SCALE GENOMIC DNA]</scope>
    <source>
        <strain evidence="8 9">M2</strain>
    </source>
</reference>
<evidence type="ECO:0000256" key="6">
    <source>
        <dbReference type="SAM" id="SignalP"/>
    </source>
</evidence>
<dbReference type="GO" id="GO:0016020">
    <property type="term" value="C:membrane"/>
    <property type="evidence" value="ECO:0007669"/>
    <property type="project" value="InterPro"/>
</dbReference>
<dbReference type="InterPro" id="IPR050482">
    <property type="entry name" value="Sensor_HK_TwoCompSys"/>
</dbReference>
<dbReference type="Gene3D" id="1.25.40.10">
    <property type="entry name" value="Tetratricopeptide repeat domain"/>
    <property type="match status" value="2"/>
</dbReference>
<keyword evidence="5" id="KW-1133">Transmembrane helix</keyword>
<evidence type="ECO:0000256" key="3">
    <source>
        <dbReference type="ARBA" id="ARBA00023012"/>
    </source>
</evidence>
<comment type="caution">
    <text evidence="8">The sequence shown here is derived from an EMBL/GenBank/DDBJ whole genome shotgun (WGS) entry which is preliminary data.</text>
</comment>
<dbReference type="SUPFAM" id="SSF55874">
    <property type="entry name" value="ATPase domain of HSP90 chaperone/DNA topoisomerase II/histidine kinase"/>
    <property type="match status" value="1"/>
</dbReference>
<dbReference type="Pfam" id="PF02518">
    <property type="entry name" value="HATPase_c"/>
    <property type="match status" value="1"/>
</dbReference>
<organism evidence="8 9">
    <name type="scientific">Adhaeribacter soli</name>
    <dbReference type="NCBI Taxonomy" id="2607655"/>
    <lineage>
        <taxon>Bacteria</taxon>
        <taxon>Pseudomonadati</taxon>
        <taxon>Bacteroidota</taxon>
        <taxon>Cytophagia</taxon>
        <taxon>Cytophagales</taxon>
        <taxon>Hymenobacteraceae</taxon>
        <taxon>Adhaeribacter</taxon>
    </lineage>
</organism>
<evidence type="ECO:0000256" key="1">
    <source>
        <dbReference type="ARBA" id="ARBA00022679"/>
    </source>
</evidence>
<keyword evidence="4" id="KW-0802">TPR repeat</keyword>
<accession>A0A5N1IKT2</accession>
<dbReference type="Pfam" id="PF13424">
    <property type="entry name" value="TPR_12"/>
    <property type="match status" value="3"/>
</dbReference>
<dbReference type="Proteomes" id="UP000326570">
    <property type="component" value="Unassembled WGS sequence"/>
</dbReference>
<dbReference type="AlphaFoldDB" id="A0A5N1IKT2"/>
<dbReference type="GO" id="GO:0000155">
    <property type="term" value="F:phosphorelay sensor kinase activity"/>
    <property type="evidence" value="ECO:0007669"/>
    <property type="project" value="InterPro"/>
</dbReference>
<feature type="transmembrane region" description="Helical" evidence="5">
    <location>
        <begin position="407"/>
        <end position="425"/>
    </location>
</feature>
<feature type="repeat" description="TPR" evidence="4">
    <location>
        <begin position="281"/>
        <end position="314"/>
    </location>
</feature>
<dbReference type="CDD" id="cd16917">
    <property type="entry name" value="HATPase_UhpB-NarQ-NarX-like"/>
    <property type="match status" value="1"/>
</dbReference>
<dbReference type="PROSITE" id="PS50005">
    <property type="entry name" value="TPR"/>
    <property type="match status" value="2"/>
</dbReference>
<dbReference type="InterPro" id="IPR011712">
    <property type="entry name" value="Sig_transdc_His_kin_sub3_dim/P"/>
</dbReference>
<evidence type="ECO:0000256" key="2">
    <source>
        <dbReference type="ARBA" id="ARBA00022777"/>
    </source>
</evidence>
<dbReference type="Pfam" id="PF07730">
    <property type="entry name" value="HisKA_3"/>
    <property type="match status" value="1"/>
</dbReference>
<dbReference type="InterPro" id="IPR005467">
    <property type="entry name" value="His_kinase_dom"/>
</dbReference>
<dbReference type="InterPro" id="IPR003594">
    <property type="entry name" value="HATPase_dom"/>
</dbReference>
<evidence type="ECO:0000313" key="8">
    <source>
        <dbReference type="EMBL" id="KAA9327292.1"/>
    </source>
</evidence>
<sequence>MKKLLFLLLFFSALKLTACPQTDSRLDSLLQALPTASGNDRVNILNQLCWLNRELSPDKAITYSKQAQELAKKNGFRKGLAQAYKNSGILFYDKGNFDQALEFYNLALPIREELKDQSGIASLYNNIALVQDARGDHKGSLASHLKSLRIYESLGDKPGISQTLNNIAVVHQRSGDLETALAYQHRSLKIKKEIHDRLGHATALLNIATIYEGLNQLDKALAYSEKALADLRQLDHKEYLAAVLNNLAILYMKSNRHVQGLTCAQEAYHLIKETGNRKAEAAMLLTMGEIYTAEQDFTTAENYYRKGLALARSMDQQPVMADAYELLAKNQAARQNYRQAFESVRQYASVKDSLFNKNMSDQLNSLQQRYENLKQADQIALLNRQKEIQRLNIRQQELLLREQKSQLLYLSCLLIAIVIIAAFLYSRRRLKQHLKEKQLLLVTQKQRSLAVVEAEEKERKRIGSDLHDGLGQLLSIARLNLSGLKEDLDTASEMQQQLLQNALDVLDEALREVRVISHNLASDPLRQQGIARAVQLLLDQISQTDRYTIHFEAIGLKEEPVPQFIEKVVYRVIQECLSNILKHAQATHISLQLIRHEHELTVMIEDNGRGFDLHEINQKPGIGLKNIRSRVEYLNGTVHFDSDPTRGTIISIAIPLLSTASPTMQNHEPISTQHPLTTR</sequence>
<dbReference type="EMBL" id="VTWT01000009">
    <property type="protein sequence ID" value="KAA9327292.1"/>
    <property type="molecule type" value="Genomic_DNA"/>
</dbReference>
<dbReference type="PANTHER" id="PTHR24421">
    <property type="entry name" value="NITRATE/NITRITE SENSOR PROTEIN NARX-RELATED"/>
    <property type="match status" value="1"/>
</dbReference>
<feature type="repeat" description="TPR" evidence="4">
    <location>
        <begin position="81"/>
        <end position="114"/>
    </location>
</feature>
<dbReference type="RefSeq" id="WP_150904796.1">
    <property type="nucleotide sequence ID" value="NZ_VTWT01000009.1"/>
</dbReference>
<feature type="signal peptide" evidence="6">
    <location>
        <begin position="1"/>
        <end position="18"/>
    </location>
</feature>
<evidence type="ECO:0000313" key="9">
    <source>
        <dbReference type="Proteomes" id="UP000326570"/>
    </source>
</evidence>
<feature type="domain" description="Histidine kinase" evidence="7">
    <location>
        <begin position="569"/>
        <end position="658"/>
    </location>
</feature>
<evidence type="ECO:0000256" key="5">
    <source>
        <dbReference type="SAM" id="Phobius"/>
    </source>
</evidence>
<dbReference type="Gene3D" id="3.30.565.10">
    <property type="entry name" value="Histidine kinase-like ATPase, C-terminal domain"/>
    <property type="match status" value="1"/>
</dbReference>
<dbReference type="Gene3D" id="1.20.5.1930">
    <property type="match status" value="1"/>
</dbReference>
<proteinExistence type="predicted"/>
<keyword evidence="5" id="KW-0812">Transmembrane</keyword>
<dbReference type="GO" id="GO:0046983">
    <property type="term" value="F:protein dimerization activity"/>
    <property type="evidence" value="ECO:0007669"/>
    <property type="project" value="InterPro"/>
</dbReference>
<dbReference type="PROSITE" id="PS50109">
    <property type="entry name" value="HIS_KIN"/>
    <property type="match status" value="1"/>
</dbReference>
<evidence type="ECO:0000256" key="4">
    <source>
        <dbReference type="PROSITE-ProRule" id="PRU00339"/>
    </source>
</evidence>
<dbReference type="SUPFAM" id="SSF48452">
    <property type="entry name" value="TPR-like"/>
    <property type="match status" value="3"/>
</dbReference>
<dbReference type="SMART" id="SM00387">
    <property type="entry name" value="HATPase_c"/>
    <property type="match status" value="1"/>
</dbReference>
<keyword evidence="2" id="KW-0418">Kinase</keyword>
<dbReference type="InterPro" id="IPR019734">
    <property type="entry name" value="TPR_rpt"/>
</dbReference>
<keyword evidence="5" id="KW-0472">Membrane</keyword>
<dbReference type="InterPro" id="IPR011990">
    <property type="entry name" value="TPR-like_helical_dom_sf"/>
</dbReference>
<evidence type="ECO:0000259" key="7">
    <source>
        <dbReference type="PROSITE" id="PS50109"/>
    </source>
</evidence>
<name>A0A5N1IKT2_9BACT</name>
<protein>
    <submittedName>
        <fullName evidence="8">Tetratricopeptide repeat protein</fullName>
    </submittedName>
</protein>
<dbReference type="InterPro" id="IPR036890">
    <property type="entry name" value="HATPase_C_sf"/>
</dbReference>
<keyword evidence="9" id="KW-1185">Reference proteome</keyword>
<feature type="chain" id="PRO_5024998551" evidence="6">
    <location>
        <begin position="19"/>
        <end position="679"/>
    </location>
</feature>
<gene>
    <name evidence="8" type="ORF">F0P94_15345</name>
</gene>
<keyword evidence="3" id="KW-0902">Two-component regulatory system</keyword>
<keyword evidence="1" id="KW-0808">Transferase</keyword>
<keyword evidence="6" id="KW-0732">Signal</keyword>